<evidence type="ECO:0000313" key="2">
    <source>
        <dbReference type="EMBL" id="NJP97570.1"/>
    </source>
</evidence>
<keyword evidence="1" id="KW-0472">Membrane</keyword>
<reference evidence="2 3" key="1">
    <citation type="submission" date="2020-03" db="EMBL/GenBank/DDBJ databases">
        <title>WGS of actinomycetes isolated from Thailand.</title>
        <authorList>
            <person name="Thawai C."/>
        </authorList>
    </citation>
    <scope>NUCLEOTIDE SEQUENCE [LARGE SCALE GENOMIC DNA]</scope>
    <source>
        <strain evidence="2 3">FMUSA5-5</strain>
    </source>
</reference>
<organism evidence="2 3">
    <name type="scientific">Nonomuraea composti</name>
    <dbReference type="NCBI Taxonomy" id="2720023"/>
    <lineage>
        <taxon>Bacteria</taxon>
        <taxon>Bacillati</taxon>
        <taxon>Actinomycetota</taxon>
        <taxon>Actinomycetes</taxon>
        <taxon>Streptosporangiales</taxon>
        <taxon>Streptosporangiaceae</taxon>
        <taxon>Nonomuraea</taxon>
    </lineage>
</organism>
<dbReference type="Proteomes" id="UP000696294">
    <property type="component" value="Unassembled WGS sequence"/>
</dbReference>
<evidence type="ECO:0000313" key="3">
    <source>
        <dbReference type="Proteomes" id="UP000696294"/>
    </source>
</evidence>
<dbReference type="RefSeq" id="WP_168019870.1">
    <property type="nucleotide sequence ID" value="NZ_JAATEP010000068.1"/>
</dbReference>
<dbReference type="EMBL" id="JAATEP010000068">
    <property type="protein sequence ID" value="NJP97570.1"/>
    <property type="molecule type" value="Genomic_DNA"/>
</dbReference>
<dbReference type="Pfam" id="PF19473">
    <property type="entry name" value="DUF6010"/>
    <property type="match status" value="1"/>
</dbReference>
<keyword evidence="1" id="KW-0812">Transmembrane</keyword>
<comment type="caution">
    <text evidence="2">The sequence shown here is derived from an EMBL/GenBank/DDBJ whole genome shotgun (WGS) entry which is preliminary data.</text>
</comment>
<feature type="transmembrane region" description="Helical" evidence="1">
    <location>
        <begin position="37"/>
        <end position="62"/>
    </location>
</feature>
<keyword evidence="3" id="KW-1185">Reference proteome</keyword>
<protein>
    <recommendedName>
        <fullName evidence="4">Integral membrane protein</fullName>
    </recommendedName>
</protein>
<keyword evidence="1" id="KW-1133">Transmembrane helix</keyword>
<name>A0ABX1BIK9_9ACTN</name>
<gene>
    <name evidence="2" type="ORF">HCN51_50510</name>
</gene>
<evidence type="ECO:0000256" key="1">
    <source>
        <dbReference type="SAM" id="Phobius"/>
    </source>
</evidence>
<accession>A0ABX1BIK9</accession>
<sequence>MSIIMPIVIGLIAVTIVSLVPEPHRRPLNAVVVGGAGAAYLSGFGLGYWEFVLPVVMSYIAYRGLKSWTWIGIGWLVHTAWDVVHHLKGSPILPISHEASLGCAICDPVIALWCFAGGPSIPGWIRARFTRTPAAPLAAGPEQPTSRG</sequence>
<evidence type="ECO:0008006" key="4">
    <source>
        <dbReference type="Google" id="ProtNLM"/>
    </source>
</evidence>
<proteinExistence type="predicted"/>
<dbReference type="InterPro" id="IPR046052">
    <property type="entry name" value="DUF6010"/>
</dbReference>